<evidence type="ECO:0000256" key="5">
    <source>
        <dbReference type="ARBA" id="ARBA00022989"/>
    </source>
</evidence>
<dbReference type="Pfam" id="PF00060">
    <property type="entry name" value="Lig_chan"/>
    <property type="match status" value="1"/>
</dbReference>
<comment type="similarity">
    <text evidence="2">Belongs to the glutamate-gated ion channel (TC 1.A.10.1) family.</text>
</comment>
<gene>
    <name evidence="13" type="primary">LOC108563036</name>
</gene>
<dbReference type="InterPro" id="IPR001320">
    <property type="entry name" value="Iontro_rcpt_C"/>
</dbReference>
<evidence type="ECO:0000256" key="7">
    <source>
        <dbReference type="ARBA" id="ARBA00023170"/>
    </source>
</evidence>
<dbReference type="Gene3D" id="3.40.190.10">
    <property type="entry name" value="Periplasmic binding protein-like II"/>
    <property type="match status" value="1"/>
</dbReference>
<dbReference type="Proteomes" id="UP000695000">
    <property type="component" value="Unplaced"/>
</dbReference>
<evidence type="ECO:0000256" key="8">
    <source>
        <dbReference type="ARBA" id="ARBA00023180"/>
    </source>
</evidence>
<keyword evidence="4 9" id="KW-0812">Transmembrane</keyword>
<sequence>MGLVDLVMVGLCLNATCMDMDYMDDEANEISQARKDRFKELASELKNEHFKITTTENKPLSYTEYVNDTLVGRGSAFQFIDILMDKYGFTYEVVKPRQNSLEQDGDGVFSQLIHGEADIAAAFLPVMPAFWDFIDYSRALDEGEWVVLMKRPPESATGSGLWAPFTLDVWILILVSLLVVGPIIYFLIVLQTRLCKEDKAPIYPLPSCVWFVYGALLKQGSTLSPITDSSRLLFATWWIFITILTAFYTANLTAFLTLSKFTLPVNKVEDIGAKKYSWVTHKGSAIEESIKQIDEFRNVFLGSKSEYSDESGEEMLANWVLKRNYMYIGEKPIVEYLMYDDYMHRTDPTIAENDRCTFVITKWDVLRISRAFAFKKDFKYYELFNELIQHLVESGIIKYKLREDLPNTAICPLDLGSNERQLRNADLLMTYVIVGAGFIVSLTVFLIELAVAHFKSNELKVRTPKLQNLFTESNNNNNNNKPKRNRKAGFEFANFEDNNHVNGKLWHEMDGAVHPPPPPYHALFHPPFANSPNGIKKNINGRDYWVVKSVYGDTKLIPVRTPSALLFQHSQSNN</sequence>
<dbReference type="SUPFAM" id="SSF53850">
    <property type="entry name" value="Periplasmic binding protein-like II"/>
    <property type="match status" value="1"/>
</dbReference>
<keyword evidence="7 13" id="KW-0675">Receptor</keyword>
<feature type="chain" id="PRO_5047354994" evidence="10">
    <location>
        <begin position="18"/>
        <end position="574"/>
    </location>
</feature>
<dbReference type="GeneID" id="108563036"/>
<feature type="transmembrane region" description="Helical" evidence="9">
    <location>
        <begin position="428"/>
        <end position="454"/>
    </location>
</feature>
<keyword evidence="3" id="KW-1003">Cell membrane</keyword>
<dbReference type="InterPro" id="IPR052192">
    <property type="entry name" value="Insect_Ionotropic_Sensory_Rcpt"/>
</dbReference>
<evidence type="ECO:0000256" key="4">
    <source>
        <dbReference type="ARBA" id="ARBA00022692"/>
    </source>
</evidence>
<keyword evidence="12" id="KW-1185">Reference proteome</keyword>
<feature type="transmembrane region" description="Helical" evidence="9">
    <location>
        <begin position="237"/>
        <end position="258"/>
    </location>
</feature>
<protein>
    <submittedName>
        <fullName evidence="13">Glutamate receptor ionotropic, delta-1</fullName>
    </submittedName>
</protein>
<dbReference type="RefSeq" id="XP_017777071.1">
    <property type="nucleotide sequence ID" value="XM_017921582.1"/>
</dbReference>
<keyword evidence="6 9" id="KW-0472">Membrane</keyword>
<dbReference type="PANTHER" id="PTHR42643">
    <property type="entry name" value="IONOTROPIC RECEPTOR 20A-RELATED"/>
    <property type="match status" value="1"/>
</dbReference>
<dbReference type="Gene3D" id="1.10.287.70">
    <property type="match status" value="1"/>
</dbReference>
<name>A0ABM1MR71_NICVS</name>
<feature type="transmembrane region" description="Helical" evidence="9">
    <location>
        <begin position="169"/>
        <end position="188"/>
    </location>
</feature>
<evidence type="ECO:0000256" key="6">
    <source>
        <dbReference type="ARBA" id="ARBA00023136"/>
    </source>
</evidence>
<feature type="domain" description="Ionotropic glutamate receptor C-terminal" evidence="11">
    <location>
        <begin position="167"/>
        <end position="408"/>
    </location>
</feature>
<organism evidence="12 13">
    <name type="scientific">Nicrophorus vespilloides</name>
    <name type="common">Boreal carrion beetle</name>
    <dbReference type="NCBI Taxonomy" id="110193"/>
    <lineage>
        <taxon>Eukaryota</taxon>
        <taxon>Metazoa</taxon>
        <taxon>Ecdysozoa</taxon>
        <taxon>Arthropoda</taxon>
        <taxon>Hexapoda</taxon>
        <taxon>Insecta</taxon>
        <taxon>Pterygota</taxon>
        <taxon>Neoptera</taxon>
        <taxon>Endopterygota</taxon>
        <taxon>Coleoptera</taxon>
        <taxon>Polyphaga</taxon>
        <taxon>Staphyliniformia</taxon>
        <taxon>Silphidae</taxon>
        <taxon>Nicrophorinae</taxon>
        <taxon>Nicrophorus</taxon>
    </lineage>
</organism>
<evidence type="ECO:0000313" key="13">
    <source>
        <dbReference type="RefSeq" id="XP_017777071.1"/>
    </source>
</evidence>
<evidence type="ECO:0000256" key="9">
    <source>
        <dbReference type="SAM" id="Phobius"/>
    </source>
</evidence>
<evidence type="ECO:0000259" key="11">
    <source>
        <dbReference type="Pfam" id="PF00060"/>
    </source>
</evidence>
<reference evidence="13" key="1">
    <citation type="submission" date="2025-08" db="UniProtKB">
        <authorList>
            <consortium name="RefSeq"/>
        </authorList>
    </citation>
    <scope>IDENTIFICATION</scope>
    <source>
        <tissue evidence="13">Whole Larva</tissue>
    </source>
</reference>
<comment type="subcellular location">
    <subcellularLocation>
        <location evidence="1">Cell membrane</location>
        <topology evidence="1">Multi-pass membrane protein</topology>
    </subcellularLocation>
</comment>
<feature type="signal peptide" evidence="10">
    <location>
        <begin position="1"/>
        <end position="17"/>
    </location>
</feature>
<evidence type="ECO:0000256" key="3">
    <source>
        <dbReference type="ARBA" id="ARBA00022475"/>
    </source>
</evidence>
<keyword evidence="5 9" id="KW-1133">Transmembrane helix</keyword>
<evidence type="ECO:0000313" key="12">
    <source>
        <dbReference type="Proteomes" id="UP000695000"/>
    </source>
</evidence>
<dbReference type="PANTHER" id="PTHR42643:SF24">
    <property type="entry name" value="IONOTROPIC RECEPTOR 60A"/>
    <property type="match status" value="1"/>
</dbReference>
<proteinExistence type="inferred from homology"/>
<keyword evidence="10" id="KW-0732">Signal</keyword>
<evidence type="ECO:0000256" key="1">
    <source>
        <dbReference type="ARBA" id="ARBA00004651"/>
    </source>
</evidence>
<evidence type="ECO:0000256" key="10">
    <source>
        <dbReference type="SAM" id="SignalP"/>
    </source>
</evidence>
<accession>A0ABM1MR71</accession>
<feature type="transmembrane region" description="Helical" evidence="9">
    <location>
        <begin position="200"/>
        <end position="217"/>
    </location>
</feature>
<keyword evidence="8" id="KW-0325">Glycoprotein</keyword>
<evidence type="ECO:0000256" key="2">
    <source>
        <dbReference type="ARBA" id="ARBA00008685"/>
    </source>
</evidence>